<dbReference type="OrthoDB" id="2509690at2"/>
<keyword evidence="3" id="KW-0732">Signal</keyword>
<dbReference type="Pfam" id="PF01547">
    <property type="entry name" value="SBP_bac_1"/>
    <property type="match status" value="1"/>
</dbReference>
<dbReference type="AlphaFoldDB" id="A0A5C5GBS0"/>
<name>A0A5C5GBS0_9RHOB</name>
<comment type="subcellular location">
    <subcellularLocation>
        <location evidence="1">Periplasm</location>
    </subcellularLocation>
</comment>
<dbReference type="PANTHER" id="PTHR43649:SF12">
    <property type="entry name" value="DIACETYLCHITOBIOSE BINDING PROTEIN DASA"/>
    <property type="match status" value="1"/>
</dbReference>
<comment type="caution">
    <text evidence="4">The sequence shown here is derived from an EMBL/GenBank/DDBJ whole genome shotgun (WGS) entry which is preliminary data.</text>
</comment>
<comment type="similarity">
    <text evidence="2">Belongs to the bacterial solute-binding protein 1 family.</text>
</comment>
<evidence type="ECO:0000313" key="4">
    <source>
        <dbReference type="EMBL" id="TNY31037.1"/>
    </source>
</evidence>
<accession>A0A5C5GBS0</accession>
<dbReference type="RefSeq" id="WP_140197305.1">
    <property type="nucleotide sequence ID" value="NZ_CP065915.1"/>
</dbReference>
<dbReference type="InterPro" id="IPR006059">
    <property type="entry name" value="SBP"/>
</dbReference>
<evidence type="ECO:0000256" key="3">
    <source>
        <dbReference type="SAM" id="SignalP"/>
    </source>
</evidence>
<sequence length="442" mass="48927">MTRSTLFLTGTTALALVAGAASAQDRQTITMWFWGASPEYREALDAALTQPFNESQDEYELVIEYRNTVDNDVRVSVMAGQGPDLVYTSGPSDVTPLARAGMLEPMEGYAEQYGWTDRLLEPVLNTCQQLDHLYCLPPSVMADGMFYNKAVLADLGYEVPTTVAELEEIMVAAMDAGMYGSVTGNSGWQPINENYSSIFMNQMVGPEAMYELLTGGGDWQSAEMTAAMEELDRWFKAGYLGGDDYFSLNFDSSLQLLSQGEAPFFFAPSFSYQWAVNYFSDETADNLGFTAFPNMNEDMPYPIYSIGSAFTYSINANSEVKDGAAMVLDMMFSPEFATEIARTWPGYWSIPLVEFPEDPEATGITAAYYDTMESITDAVGEGVFGFKVVSFFPPETKDVFISDLEAVWLDRMSIDDMLAAATRAFSREYERGLVPTVTEPSL</sequence>
<gene>
    <name evidence="4" type="ORF">FHY64_18275</name>
</gene>
<evidence type="ECO:0000313" key="5">
    <source>
        <dbReference type="Proteomes" id="UP000314011"/>
    </source>
</evidence>
<dbReference type="GO" id="GO:0042597">
    <property type="term" value="C:periplasmic space"/>
    <property type="evidence" value="ECO:0007669"/>
    <property type="project" value="UniProtKB-SubCell"/>
</dbReference>
<dbReference type="Gene3D" id="3.40.190.10">
    <property type="entry name" value="Periplasmic binding protein-like II"/>
    <property type="match status" value="1"/>
</dbReference>
<evidence type="ECO:0000256" key="2">
    <source>
        <dbReference type="ARBA" id="ARBA00008520"/>
    </source>
</evidence>
<dbReference type="EMBL" id="VFFF01000003">
    <property type="protein sequence ID" value="TNY31037.1"/>
    <property type="molecule type" value="Genomic_DNA"/>
</dbReference>
<dbReference type="SUPFAM" id="SSF53850">
    <property type="entry name" value="Periplasmic binding protein-like II"/>
    <property type="match status" value="1"/>
</dbReference>
<organism evidence="4 5">
    <name type="scientific">Pelagovum pacificum</name>
    <dbReference type="NCBI Taxonomy" id="2588711"/>
    <lineage>
        <taxon>Bacteria</taxon>
        <taxon>Pseudomonadati</taxon>
        <taxon>Pseudomonadota</taxon>
        <taxon>Alphaproteobacteria</taxon>
        <taxon>Rhodobacterales</taxon>
        <taxon>Paracoccaceae</taxon>
        <taxon>Pelagovum</taxon>
    </lineage>
</organism>
<reference evidence="4 5" key="1">
    <citation type="submission" date="2019-06" db="EMBL/GenBank/DDBJ databases">
        <title>Genome of new Rhodobacteraceae sp. SM1903.</title>
        <authorList>
            <person name="Ren X."/>
        </authorList>
    </citation>
    <scope>NUCLEOTIDE SEQUENCE [LARGE SCALE GENOMIC DNA]</scope>
    <source>
        <strain evidence="4 5">SM1903</strain>
    </source>
</reference>
<dbReference type="Proteomes" id="UP000314011">
    <property type="component" value="Unassembled WGS sequence"/>
</dbReference>
<proteinExistence type="inferred from homology"/>
<dbReference type="InterPro" id="IPR050490">
    <property type="entry name" value="Bact_solute-bd_prot1"/>
</dbReference>
<evidence type="ECO:0000256" key="1">
    <source>
        <dbReference type="ARBA" id="ARBA00004418"/>
    </source>
</evidence>
<keyword evidence="5" id="KW-1185">Reference proteome</keyword>
<feature type="signal peptide" evidence="3">
    <location>
        <begin position="1"/>
        <end position="23"/>
    </location>
</feature>
<dbReference type="PANTHER" id="PTHR43649">
    <property type="entry name" value="ARABINOSE-BINDING PROTEIN-RELATED"/>
    <property type="match status" value="1"/>
</dbReference>
<feature type="chain" id="PRO_5022833388" evidence="3">
    <location>
        <begin position="24"/>
        <end position="442"/>
    </location>
</feature>
<protein>
    <submittedName>
        <fullName evidence="4">Carbohydrate ABC transporter substrate-binding protein</fullName>
    </submittedName>
</protein>